<name>A0A428XYE2_KIBAR</name>
<evidence type="ECO:0000313" key="2">
    <source>
        <dbReference type="EMBL" id="RSM60379.1"/>
    </source>
</evidence>
<comment type="caution">
    <text evidence="2">The sequence shown here is derived from an EMBL/GenBank/DDBJ whole genome shotgun (WGS) entry which is preliminary data.</text>
</comment>
<protein>
    <submittedName>
        <fullName evidence="2">Uncharacterized protein</fullName>
    </submittedName>
</protein>
<reference evidence="2 3" key="1">
    <citation type="submission" date="2018-05" db="EMBL/GenBank/DDBJ databases">
        <title>Evolution of GPA BGCs.</title>
        <authorList>
            <person name="Waglechner N."/>
            <person name="Wright G.D."/>
        </authorList>
    </citation>
    <scope>NUCLEOTIDE SEQUENCE [LARGE SCALE GENOMIC DNA]</scope>
    <source>
        <strain evidence="2 3">A82846</strain>
    </source>
</reference>
<gene>
    <name evidence="2" type="ORF">DMH04_54085</name>
</gene>
<feature type="compositionally biased region" description="Basic and acidic residues" evidence="1">
    <location>
        <begin position="1"/>
        <end position="15"/>
    </location>
</feature>
<dbReference type="Proteomes" id="UP000287547">
    <property type="component" value="Unassembled WGS sequence"/>
</dbReference>
<accession>A0A428XYE2</accession>
<feature type="compositionally biased region" description="Acidic residues" evidence="1">
    <location>
        <begin position="28"/>
        <end position="43"/>
    </location>
</feature>
<evidence type="ECO:0000313" key="3">
    <source>
        <dbReference type="Proteomes" id="UP000287547"/>
    </source>
</evidence>
<proteinExistence type="predicted"/>
<dbReference type="EMBL" id="QHKI01000116">
    <property type="protein sequence ID" value="RSM60379.1"/>
    <property type="molecule type" value="Genomic_DNA"/>
</dbReference>
<dbReference type="AlphaFoldDB" id="A0A428XYE2"/>
<organism evidence="2 3">
    <name type="scientific">Kibdelosporangium aridum</name>
    <dbReference type="NCBI Taxonomy" id="2030"/>
    <lineage>
        <taxon>Bacteria</taxon>
        <taxon>Bacillati</taxon>
        <taxon>Actinomycetota</taxon>
        <taxon>Actinomycetes</taxon>
        <taxon>Pseudonocardiales</taxon>
        <taxon>Pseudonocardiaceae</taxon>
        <taxon>Kibdelosporangium</taxon>
    </lineage>
</organism>
<feature type="region of interest" description="Disordered" evidence="1">
    <location>
        <begin position="1"/>
        <end position="87"/>
    </location>
</feature>
<sequence>MAFDPNDREMPRRIDTPQPEPADPLGYPDDDDELAAYDDTDEDGVYRAPVARRGRTPSGPGAGPPDFPVYAQDFLTHARRPRGGERR</sequence>
<evidence type="ECO:0000256" key="1">
    <source>
        <dbReference type="SAM" id="MobiDB-lite"/>
    </source>
</evidence>